<dbReference type="CDD" id="cd13899">
    <property type="entry name" value="CuRO_3_Fet3p"/>
    <property type="match status" value="1"/>
</dbReference>
<evidence type="ECO:0000256" key="5">
    <source>
        <dbReference type="ARBA" id="ARBA00023008"/>
    </source>
</evidence>
<dbReference type="Proteomes" id="UP000557566">
    <property type="component" value="Unassembled WGS sequence"/>
</dbReference>
<evidence type="ECO:0008006" key="15">
    <source>
        <dbReference type="Google" id="ProtNLM"/>
    </source>
</evidence>
<evidence type="ECO:0000259" key="10">
    <source>
        <dbReference type="Pfam" id="PF07731"/>
    </source>
</evidence>
<dbReference type="SUPFAM" id="SSF49503">
    <property type="entry name" value="Cupredoxins"/>
    <property type="match status" value="3"/>
</dbReference>
<dbReference type="Pfam" id="PF07731">
    <property type="entry name" value="Cu-oxidase_2"/>
    <property type="match status" value="1"/>
</dbReference>
<gene>
    <name evidence="13" type="ORF">G6O67_007907</name>
</gene>
<keyword evidence="4" id="KW-0560">Oxidoreductase</keyword>
<feature type="signal peptide" evidence="8">
    <location>
        <begin position="1"/>
        <end position="19"/>
    </location>
</feature>
<proteinExistence type="inferred from homology"/>
<dbReference type="GO" id="GO:0033215">
    <property type="term" value="P:reductive iron assimilation"/>
    <property type="evidence" value="ECO:0007669"/>
    <property type="project" value="TreeGrafter"/>
</dbReference>
<feature type="compositionally biased region" description="Basic residues" evidence="7">
    <location>
        <begin position="821"/>
        <end position="834"/>
    </location>
</feature>
<feature type="domain" description="Plastocyanin-like" evidence="9">
    <location>
        <begin position="150"/>
        <end position="310"/>
    </location>
</feature>
<organism evidence="13 14">
    <name type="scientific">Ophiocordyceps sinensis</name>
    <dbReference type="NCBI Taxonomy" id="72228"/>
    <lineage>
        <taxon>Eukaryota</taxon>
        <taxon>Fungi</taxon>
        <taxon>Dikarya</taxon>
        <taxon>Ascomycota</taxon>
        <taxon>Pezizomycotina</taxon>
        <taxon>Sordariomycetes</taxon>
        <taxon>Hypocreomycetidae</taxon>
        <taxon>Hypocreales</taxon>
        <taxon>Ophiocordycipitaceae</taxon>
        <taxon>Ophiocordyceps</taxon>
    </lineage>
</organism>
<dbReference type="PANTHER" id="PTHR11709">
    <property type="entry name" value="MULTI-COPPER OXIDASE"/>
    <property type="match status" value="1"/>
</dbReference>
<dbReference type="InterPro" id="IPR001117">
    <property type="entry name" value="Cu-oxidase_2nd"/>
</dbReference>
<dbReference type="InterPro" id="IPR033138">
    <property type="entry name" value="Cu_oxidase_CS"/>
</dbReference>
<accession>A0A8H4PGC2</accession>
<keyword evidence="6" id="KW-0325">Glycoprotein</keyword>
<evidence type="ECO:0000313" key="14">
    <source>
        <dbReference type="Proteomes" id="UP000557566"/>
    </source>
</evidence>
<dbReference type="PROSITE" id="PS00080">
    <property type="entry name" value="MULTICOPPER_OXIDASE2"/>
    <property type="match status" value="1"/>
</dbReference>
<dbReference type="InterPro" id="IPR011706">
    <property type="entry name" value="Cu-oxidase_C"/>
</dbReference>
<dbReference type="GO" id="GO:0005507">
    <property type="term" value="F:copper ion binding"/>
    <property type="evidence" value="ECO:0007669"/>
    <property type="project" value="InterPro"/>
</dbReference>
<dbReference type="InterPro" id="IPR045087">
    <property type="entry name" value="Cu-oxidase_fam"/>
</dbReference>
<dbReference type="PANTHER" id="PTHR11709:SF361">
    <property type="entry name" value="IRON TRANSPORT MULTICOPPER OXIDASE FET3"/>
    <property type="match status" value="1"/>
</dbReference>
<feature type="chain" id="PRO_5034277743" description="Conidial pigment biosynthesis oxidase Mlac1" evidence="8">
    <location>
        <begin position="20"/>
        <end position="884"/>
    </location>
</feature>
<dbReference type="FunFam" id="2.60.40.420:FF:000071">
    <property type="entry name" value="Conidial pigment biosynthesis oxidase Abr1/brown 1"/>
    <property type="match status" value="1"/>
</dbReference>
<evidence type="ECO:0000259" key="9">
    <source>
        <dbReference type="Pfam" id="PF00394"/>
    </source>
</evidence>
<dbReference type="Pfam" id="PF07732">
    <property type="entry name" value="Cu-oxidase_3"/>
    <property type="match status" value="1"/>
</dbReference>
<evidence type="ECO:0000256" key="1">
    <source>
        <dbReference type="ARBA" id="ARBA00010609"/>
    </source>
</evidence>
<evidence type="ECO:0000256" key="4">
    <source>
        <dbReference type="ARBA" id="ARBA00023002"/>
    </source>
</evidence>
<keyword evidence="14" id="KW-1185">Reference proteome</keyword>
<evidence type="ECO:0000256" key="3">
    <source>
        <dbReference type="ARBA" id="ARBA00022729"/>
    </source>
</evidence>
<evidence type="ECO:0000256" key="8">
    <source>
        <dbReference type="SAM" id="SignalP"/>
    </source>
</evidence>
<dbReference type="CDD" id="cd13877">
    <property type="entry name" value="CuRO_2_Fet3p_like"/>
    <property type="match status" value="1"/>
</dbReference>
<dbReference type="SUPFAM" id="SSF53098">
    <property type="entry name" value="Ribonuclease H-like"/>
    <property type="match status" value="1"/>
</dbReference>
<evidence type="ECO:0000313" key="13">
    <source>
        <dbReference type="EMBL" id="KAF4504457.1"/>
    </source>
</evidence>
<evidence type="ECO:0000259" key="11">
    <source>
        <dbReference type="Pfam" id="PF07732"/>
    </source>
</evidence>
<dbReference type="InterPro" id="IPR008972">
    <property type="entry name" value="Cupredoxin"/>
</dbReference>
<dbReference type="InterPro" id="IPR036397">
    <property type="entry name" value="RNaseH_sf"/>
</dbReference>
<dbReference type="GO" id="GO:0033573">
    <property type="term" value="C:high-affinity iron permease complex"/>
    <property type="evidence" value="ECO:0007669"/>
    <property type="project" value="TreeGrafter"/>
</dbReference>
<evidence type="ECO:0000256" key="7">
    <source>
        <dbReference type="SAM" id="MobiDB-lite"/>
    </source>
</evidence>
<dbReference type="FunFam" id="2.60.40.420:FF:000022">
    <property type="entry name" value="FET5p Multicopper oxidase"/>
    <property type="match status" value="1"/>
</dbReference>
<dbReference type="InterPro" id="IPR044130">
    <property type="entry name" value="CuRO_2_Fet3-like"/>
</dbReference>
<dbReference type="GO" id="GO:0004322">
    <property type="term" value="F:ferroxidase activity"/>
    <property type="evidence" value="ECO:0007669"/>
    <property type="project" value="TreeGrafter"/>
</dbReference>
<sequence>MFKSGILLALLQPSVFVLAKVVHLDWNITWVWTAPDGFYRPMIGINNQWPCPQVDLDLGDRVIVDVHNGLGNESTGIHWHGLHQYMTGVMDGSTQVTQCPLPPGERMRYDFTVHQTGTYWYHSHNMGQYPDGLRGPIVVHDPCTPFEYDEEFVLLTGDHYHEQMPRLLNEYLSLENGERGVEPLPDSLLIGESTSSIYKVKPNKTYLVRWICIGNFAINALIIYDHELTVVETDGVWTDPYPLGPGIGNGTLLRCMPGMRVSVLMRTKADTSRNYPIFSILNPDQFFEYENRTMPDDFKTNATAWLVYDEDKPLSPLPELPNLADENFADDVRFYPADHERIFEPVEHRITLNTGNKTINGVHRFTVNGETYLPPKTPSLYTALTVGPEYVSNPQVYGHVNPLVVRKGQVIEVVINNHHNNFHPWHLHGHNYQVIQRTAINGGDFAGYFANVSWTPMKRDTVVVQNNGHVVIRFRADNPGVWLLHCHLEWHVEAGLTATLIEAPEELREHSPPVDHLRVCAAYGAPTRGNAAGNEGINLLGLDTEVTPGSTGHLLVMSLPPHAGLLRDDTVALRHIFGYAGDSSASCFAETRLGEACQTSSIRNVLLVAVDVDKFLGYRIIFDQPQIHIGVSTLDTRRLQHLPLNDDCLEQAIDSRQFVIGNTPYARRAGGRFIFGQSEAIALLDFKSKFDAIIQGRDYILVVHGGHGDINLLESLDIRPTHTIDTVKAAQFPLQLHYRYSLEKLLGHFSIPYRNLHAAGNDAQFTLRVLLMIAVKDAERLSAHSSHAGLLEALESIARSPLPPRPPKPEKEPKVTIADKRRARQERRALRHQGRALEPAGAQEAASHATDGNPGSWSAAARNDLFLDMCAEWELSVFLDAEPA</sequence>
<protein>
    <recommendedName>
        <fullName evidence="15">Conidial pigment biosynthesis oxidase Mlac1</fullName>
    </recommendedName>
</protein>
<name>A0A8H4PGC2_9HYPO</name>
<reference evidence="13 14" key="1">
    <citation type="journal article" date="2020" name="Genome Biol. Evol.">
        <title>A new high-quality draft genome assembly of the Chinese cordyceps Ophiocordyceps sinensis.</title>
        <authorList>
            <person name="Shu R."/>
            <person name="Zhang J."/>
            <person name="Meng Q."/>
            <person name="Zhang H."/>
            <person name="Zhou G."/>
            <person name="Li M."/>
            <person name="Wu P."/>
            <person name="Zhao Y."/>
            <person name="Chen C."/>
            <person name="Qin Q."/>
        </authorList>
    </citation>
    <scope>NUCLEOTIDE SEQUENCE [LARGE SCALE GENOMIC DNA]</scope>
    <source>
        <strain evidence="13 14">IOZ07</strain>
    </source>
</reference>
<dbReference type="InterPro" id="IPR011707">
    <property type="entry name" value="Cu-oxidase-like_N"/>
</dbReference>
<dbReference type="PROSITE" id="PS00079">
    <property type="entry name" value="MULTICOPPER_OXIDASE1"/>
    <property type="match status" value="2"/>
</dbReference>
<dbReference type="Pfam" id="PF21762">
    <property type="entry name" value="DEDDh_C"/>
    <property type="match status" value="1"/>
</dbReference>
<keyword evidence="3 8" id="KW-0732">Signal</keyword>
<feature type="region of interest" description="Disordered" evidence="7">
    <location>
        <begin position="797"/>
        <end position="858"/>
    </location>
</feature>
<feature type="domain" description="Plastocyanin-like" evidence="10">
    <location>
        <begin position="372"/>
        <end position="505"/>
    </location>
</feature>
<dbReference type="OrthoDB" id="2121828at2759"/>
<comment type="caution">
    <text evidence="13">The sequence shown here is derived from an EMBL/GenBank/DDBJ whole genome shotgun (WGS) entry which is preliminary data.</text>
</comment>
<dbReference type="AlphaFoldDB" id="A0A8H4PGC2"/>
<dbReference type="EMBL" id="JAAVMX010000009">
    <property type="protein sequence ID" value="KAF4504457.1"/>
    <property type="molecule type" value="Genomic_DNA"/>
</dbReference>
<dbReference type="InterPro" id="IPR002355">
    <property type="entry name" value="Cu_oxidase_Cu_BS"/>
</dbReference>
<feature type="domain" description="Plastocyanin-like" evidence="11">
    <location>
        <begin position="28"/>
        <end position="142"/>
    </location>
</feature>
<keyword evidence="2" id="KW-0479">Metal-binding</keyword>
<feature type="compositionally biased region" description="Basic and acidic residues" evidence="7">
    <location>
        <begin position="807"/>
        <end position="820"/>
    </location>
</feature>
<evidence type="ECO:0000259" key="12">
    <source>
        <dbReference type="Pfam" id="PF21762"/>
    </source>
</evidence>
<dbReference type="InterPro" id="IPR012337">
    <property type="entry name" value="RNaseH-like_sf"/>
</dbReference>
<dbReference type="GO" id="GO:0003676">
    <property type="term" value="F:nucleic acid binding"/>
    <property type="evidence" value="ECO:0007669"/>
    <property type="project" value="InterPro"/>
</dbReference>
<dbReference type="Pfam" id="PF00394">
    <property type="entry name" value="Cu-oxidase"/>
    <property type="match status" value="1"/>
</dbReference>
<dbReference type="InterPro" id="IPR048519">
    <property type="entry name" value="Gfd2/YDR514C-like_C"/>
</dbReference>
<dbReference type="Gene3D" id="3.30.420.10">
    <property type="entry name" value="Ribonuclease H-like superfamily/Ribonuclease H"/>
    <property type="match status" value="1"/>
</dbReference>
<keyword evidence="5" id="KW-0186">Copper</keyword>
<dbReference type="GO" id="GO:0010106">
    <property type="term" value="P:cellular response to iron ion starvation"/>
    <property type="evidence" value="ECO:0007669"/>
    <property type="project" value="TreeGrafter"/>
</dbReference>
<feature type="domain" description="Gfd2/YDR514C-like C-terminal" evidence="12">
    <location>
        <begin position="629"/>
        <end position="772"/>
    </location>
</feature>
<evidence type="ECO:0000256" key="2">
    <source>
        <dbReference type="ARBA" id="ARBA00022723"/>
    </source>
</evidence>
<comment type="similarity">
    <text evidence="1">Belongs to the multicopper oxidase family.</text>
</comment>
<dbReference type="Gene3D" id="2.60.40.420">
    <property type="entry name" value="Cupredoxins - blue copper proteins"/>
    <property type="match status" value="3"/>
</dbReference>
<evidence type="ECO:0000256" key="6">
    <source>
        <dbReference type="ARBA" id="ARBA00023180"/>
    </source>
</evidence>